<dbReference type="PANTHER" id="PTHR42711:SF5">
    <property type="entry name" value="ABC TRANSPORTER ATP-BINDING PROTEIN NATA"/>
    <property type="match status" value="1"/>
</dbReference>
<evidence type="ECO:0000313" key="6">
    <source>
        <dbReference type="Proteomes" id="UP000046095"/>
    </source>
</evidence>
<dbReference type="PROSITE" id="PS50893">
    <property type="entry name" value="ABC_TRANSPORTER_2"/>
    <property type="match status" value="1"/>
</dbReference>
<protein>
    <submittedName>
        <fullName evidence="5">Multidrug ABC transporter ATPase</fullName>
        <ecNumber evidence="5">3.6.3.-</ecNumber>
    </submittedName>
</protein>
<evidence type="ECO:0000256" key="1">
    <source>
        <dbReference type="ARBA" id="ARBA00005417"/>
    </source>
</evidence>
<dbReference type="InterPro" id="IPR003593">
    <property type="entry name" value="AAA+_ATPase"/>
</dbReference>
<name>A0A0T9A6L8_STREE</name>
<dbReference type="EMBL" id="CRVC01000003">
    <property type="protein sequence ID" value="COR36080.1"/>
    <property type="molecule type" value="Genomic_DNA"/>
</dbReference>
<dbReference type="Pfam" id="PF00005">
    <property type="entry name" value="ABC_tran"/>
    <property type="match status" value="1"/>
</dbReference>
<comment type="similarity">
    <text evidence="1">Belongs to the ABC transporter superfamily.</text>
</comment>
<proteinExistence type="inferred from homology"/>
<accession>A0A0T9A6L8</accession>
<dbReference type="SMART" id="SM00382">
    <property type="entry name" value="AAA"/>
    <property type="match status" value="1"/>
</dbReference>
<gene>
    <name evidence="5" type="primary">ssuB</name>
    <name evidence="5" type="ORF">ERS021218_00417</name>
</gene>
<keyword evidence="5" id="KW-0378">Hydrolase</keyword>
<dbReference type="AlphaFoldDB" id="A0A0T9A6L8"/>
<reference evidence="5 6" key="1">
    <citation type="submission" date="2015-03" db="EMBL/GenBank/DDBJ databases">
        <authorList>
            <person name="Murphy D."/>
        </authorList>
    </citation>
    <scope>NUCLEOTIDE SEQUENCE [LARGE SCALE GENOMIC DNA]</scope>
    <source>
        <strain evidence="5 6">SMRU1708</strain>
    </source>
</reference>
<evidence type="ECO:0000256" key="4">
    <source>
        <dbReference type="ARBA" id="ARBA00022840"/>
    </source>
</evidence>
<dbReference type="PATRIC" id="fig|1313.5272.peg.910"/>
<dbReference type="Proteomes" id="UP000046095">
    <property type="component" value="Unassembled WGS sequence"/>
</dbReference>
<evidence type="ECO:0000313" key="5">
    <source>
        <dbReference type="EMBL" id="COR36080.1"/>
    </source>
</evidence>
<dbReference type="InterPro" id="IPR003439">
    <property type="entry name" value="ABC_transporter-like_ATP-bd"/>
</dbReference>
<dbReference type="PANTHER" id="PTHR42711">
    <property type="entry name" value="ABC TRANSPORTER ATP-BINDING PROTEIN"/>
    <property type="match status" value="1"/>
</dbReference>
<keyword evidence="2" id="KW-0813">Transport</keyword>
<dbReference type="InterPro" id="IPR027417">
    <property type="entry name" value="P-loop_NTPase"/>
</dbReference>
<dbReference type="Gene3D" id="3.40.50.300">
    <property type="entry name" value="P-loop containing nucleotide triphosphate hydrolases"/>
    <property type="match status" value="1"/>
</dbReference>
<dbReference type="SUPFAM" id="SSF52540">
    <property type="entry name" value="P-loop containing nucleoside triphosphate hydrolases"/>
    <property type="match status" value="1"/>
</dbReference>
<dbReference type="CDD" id="cd03230">
    <property type="entry name" value="ABC_DR_subfamily_A"/>
    <property type="match status" value="1"/>
</dbReference>
<evidence type="ECO:0000256" key="3">
    <source>
        <dbReference type="ARBA" id="ARBA00022741"/>
    </source>
</evidence>
<keyword evidence="3" id="KW-0547">Nucleotide-binding</keyword>
<sequence>MRIKEKTNNINGGIKNVSKHYGHSIILKDINFALNKGEIVGQVGRNGVGKSTLMKILVQNNQPTSGNIISSDNVGYLIEEPKLFLSKTGLENLKYLSNLYGVDYNQERFRSLIQELDLTQSINKKVKTYSLGTKQKLALLLTLVTKPDILILDEPTNGLDIESSQIVLAVLKKLALNENVGILISSHKLEDIEEICERVLFLESGLLTFQKVGKDSHNFLFEIAFSSATDRDIFITKQEFGDIVQEEGLRITMSGNIQSSELFKFFNENSIKVVDFETKKETLKDIYLNRSK</sequence>
<keyword evidence="4" id="KW-0067">ATP-binding</keyword>
<dbReference type="GO" id="GO:0016887">
    <property type="term" value="F:ATP hydrolysis activity"/>
    <property type="evidence" value="ECO:0007669"/>
    <property type="project" value="InterPro"/>
</dbReference>
<dbReference type="InterPro" id="IPR050763">
    <property type="entry name" value="ABC_transporter_ATP-binding"/>
</dbReference>
<evidence type="ECO:0000256" key="2">
    <source>
        <dbReference type="ARBA" id="ARBA00022448"/>
    </source>
</evidence>
<dbReference type="GO" id="GO:0005524">
    <property type="term" value="F:ATP binding"/>
    <property type="evidence" value="ECO:0007669"/>
    <property type="project" value="UniProtKB-KW"/>
</dbReference>
<organism evidence="5 6">
    <name type="scientific">Streptococcus pneumoniae</name>
    <dbReference type="NCBI Taxonomy" id="1313"/>
    <lineage>
        <taxon>Bacteria</taxon>
        <taxon>Bacillati</taxon>
        <taxon>Bacillota</taxon>
        <taxon>Bacilli</taxon>
        <taxon>Lactobacillales</taxon>
        <taxon>Streptococcaceae</taxon>
        <taxon>Streptococcus</taxon>
    </lineage>
</organism>
<dbReference type="EC" id="3.6.3.-" evidence="5"/>